<proteinExistence type="predicted"/>
<dbReference type="AlphaFoldDB" id="A0A0W8FSZ5"/>
<name>A0A0W8FSZ5_9ZZZZ</name>
<comment type="caution">
    <text evidence="1">The sequence shown here is derived from an EMBL/GenBank/DDBJ whole genome shotgun (WGS) entry which is preliminary data.</text>
</comment>
<reference evidence="1" key="1">
    <citation type="journal article" date="2015" name="Proc. Natl. Acad. Sci. U.S.A.">
        <title>Networks of energetic and metabolic interactions define dynamics in microbial communities.</title>
        <authorList>
            <person name="Embree M."/>
            <person name="Liu J.K."/>
            <person name="Al-Bassam M.M."/>
            <person name="Zengler K."/>
        </authorList>
    </citation>
    <scope>NUCLEOTIDE SEQUENCE</scope>
</reference>
<sequence length="54" mass="6180">MDNHHKINSNAIRHYHSIIPFRLEVAAYPASIPGKVKKFIYYIARPLVAHPVKG</sequence>
<dbReference type="EMBL" id="LNQE01000882">
    <property type="protein sequence ID" value="KUG23865.1"/>
    <property type="molecule type" value="Genomic_DNA"/>
</dbReference>
<accession>A0A0W8FSZ5</accession>
<evidence type="ECO:0000313" key="1">
    <source>
        <dbReference type="EMBL" id="KUG23865.1"/>
    </source>
</evidence>
<gene>
    <name evidence="1" type="ORF">ASZ90_006350</name>
</gene>
<organism evidence="1">
    <name type="scientific">hydrocarbon metagenome</name>
    <dbReference type="NCBI Taxonomy" id="938273"/>
    <lineage>
        <taxon>unclassified sequences</taxon>
        <taxon>metagenomes</taxon>
        <taxon>ecological metagenomes</taxon>
    </lineage>
</organism>
<protein>
    <submittedName>
        <fullName evidence="1">Uncharacterized protein</fullName>
    </submittedName>
</protein>